<dbReference type="BioCyc" id="IAGG583356:GHAH-1469-MONOMER"/>
<name>E0SQV2_IGNAA</name>
<proteinExistence type="predicted"/>
<gene>
    <name evidence="1" type="ordered locus">Igag_1480</name>
</gene>
<dbReference type="EMBL" id="CP002098">
    <property type="protein sequence ID" value="ADM28282.1"/>
    <property type="molecule type" value="Genomic_DNA"/>
</dbReference>
<organism evidence="1 2">
    <name type="scientific">Ignisphaera aggregans (strain DSM 17230 / JCM 13409 / AQ1.S1)</name>
    <dbReference type="NCBI Taxonomy" id="583356"/>
    <lineage>
        <taxon>Archaea</taxon>
        <taxon>Thermoproteota</taxon>
        <taxon>Thermoprotei</taxon>
        <taxon>Desulfurococcales</taxon>
        <taxon>Desulfurococcaceae</taxon>
        <taxon>Ignisphaera</taxon>
    </lineage>
</organism>
<dbReference type="KEGG" id="iag:Igag_1480"/>
<dbReference type="HOGENOM" id="CLU_3371342_0_0_2"/>
<dbReference type="Proteomes" id="UP000001304">
    <property type="component" value="Chromosome"/>
</dbReference>
<accession>E0SQV2</accession>
<sequence>MLPETFTKIPIKYIASVKKVSTYLKLVAVVKWSA</sequence>
<keyword evidence="2" id="KW-1185">Reference proteome</keyword>
<evidence type="ECO:0000313" key="1">
    <source>
        <dbReference type="EMBL" id="ADM28282.1"/>
    </source>
</evidence>
<dbReference type="AlphaFoldDB" id="E0SQV2"/>
<protein>
    <submittedName>
        <fullName evidence="1">Uncharacterized protein</fullName>
    </submittedName>
</protein>
<evidence type="ECO:0000313" key="2">
    <source>
        <dbReference type="Proteomes" id="UP000001304"/>
    </source>
</evidence>
<reference evidence="1 2" key="1">
    <citation type="journal article" date="2010" name="Stand. Genomic Sci.">
        <title>Complete genome sequence of Ignisphaera aggregans type strain (AQ1.S1).</title>
        <authorList>
            <person name="Goker M."/>
            <person name="Held B."/>
            <person name="Lapidus A."/>
            <person name="Nolan M."/>
            <person name="Spring S."/>
            <person name="Yasawong M."/>
            <person name="Lucas S."/>
            <person name="Glavina Del Rio T."/>
            <person name="Tice H."/>
            <person name="Cheng J.F."/>
            <person name="Goodwin L."/>
            <person name="Tapia R."/>
            <person name="Pitluck S."/>
            <person name="Liolios K."/>
            <person name="Ivanova N."/>
            <person name="Mavromatis K."/>
            <person name="Mikhailova N."/>
            <person name="Pati A."/>
            <person name="Chen A."/>
            <person name="Palaniappan K."/>
            <person name="Brambilla E."/>
            <person name="Land M."/>
            <person name="Hauser L."/>
            <person name="Chang Y.J."/>
            <person name="Jeffries C.D."/>
            <person name="Brettin T."/>
            <person name="Detter J.C."/>
            <person name="Han C."/>
            <person name="Rohde M."/>
            <person name="Sikorski J."/>
            <person name="Woyke T."/>
            <person name="Bristow J."/>
            <person name="Eisen J.A."/>
            <person name="Markowitz V."/>
            <person name="Hugenholtz P."/>
            <person name="Kyrpides N.C."/>
            <person name="Klenk H.P."/>
        </authorList>
    </citation>
    <scope>NUCLEOTIDE SEQUENCE [LARGE SCALE GENOMIC DNA]</scope>
    <source>
        <strain evidence="2">DSM 17230 / JCM 13409 / AQ1.S1</strain>
    </source>
</reference>